<accession>A0ABN7VJ68</accession>
<evidence type="ECO:0000313" key="2">
    <source>
        <dbReference type="Proteomes" id="UP000789901"/>
    </source>
</evidence>
<feature type="non-terminal residue" evidence="1">
    <location>
        <position position="461"/>
    </location>
</feature>
<name>A0ABN7VJ68_GIGMA</name>
<organism evidence="1 2">
    <name type="scientific">Gigaspora margarita</name>
    <dbReference type="NCBI Taxonomy" id="4874"/>
    <lineage>
        <taxon>Eukaryota</taxon>
        <taxon>Fungi</taxon>
        <taxon>Fungi incertae sedis</taxon>
        <taxon>Mucoromycota</taxon>
        <taxon>Glomeromycotina</taxon>
        <taxon>Glomeromycetes</taxon>
        <taxon>Diversisporales</taxon>
        <taxon>Gigasporaceae</taxon>
        <taxon>Gigaspora</taxon>
    </lineage>
</organism>
<protein>
    <submittedName>
        <fullName evidence="1">29770_t:CDS:1</fullName>
    </submittedName>
</protein>
<sequence length="461" mass="53882">MSNISLLKISSVKFNNVIKGASLSDIKSYFKNYDQTNISEAFNATKNKQKEVITAEEWTAFTKKFYNLQVESQSGFKSLIKYLDKKNEEKWQKNEPISQSIDFLTLKSAIKDYNENRHKSAYGLFKHLTCEGSENTTNNEEIQIYSISMYYIALCYLNSNNEPRALGVPKFLEKYKKYSDAFKVYNLLYSEAKVAEIKDEAFLNGLGVPVTEDPYGGKTDVSKNSNYFLKYEKELWNINYFLDYRVICNNFSFTKSTKHLIYKNGIKKYLLGESSEQYAKAFEKDTKVDSYNNKWFAVEAFNNKEKRRQYEEMIEKLENIHISPNIPIHHYNKANSLIEVVGPPHHRNNKKNLWDFQRGIRICKDSYEKFVNNLVGKYGKWIDKHVIYNIYNQLEIYYVYAHDGCAITNPTPSSSPRDPPPDSNSTSFIEEVLFSYIEENIEELSDAENNWETPINSDYEL</sequence>
<dbReference type="EMBL" id="CAJVQB010015473">
    <property type="protein sequence ID" value="CAG8774814.1"/>
    <property type="molecule type" value="Genomic_DNA"/>
</dbReference>
<keyword evidence="2" id="KW-1185">Reference proteome</keyword>
<evidence type="ECO:0000313" key="1">
    <source>
        <dbReference type="EMBL" id="CAG8774814.1"/>
    </source>
</evidence>
<reference evidence="1 2" key="1">
    <citation type="submission" date="2021-06" db="EMBL/GenBank/DDBJ databases">
        <authorList>
            <person name="Kallberg Y."/>
            <person name="Tangrot J."/>
            <person name="Rosling A."/>
        </authorList>
    </citation>
    <scope>NUCLEOTIDE SEQUENCE [LARGE SCALE GENOMIC DNA]</scope>
    <source>
        <strain evidence="1 2">120-4 pot B 10/14</strain>
    </source>
</reference>
<dbReference type="Proteomes" id="UP000789901">
    <property type="component" value="Unassembled WGS sequence"/>
</dbReference>
<proteinExistence type="predicted"/>
<gene>
    <name evidence="1" type="ORF">GMARGA_LOCUS18947</name>
</gene>
<comment type="caution">
    <text evidence="1">The sequence shown here is derived from an EMBL/GenBank/DDBJ whole genome shotgun (WGS) entry which is preliminary data.</text>
</comment>